<accession>A0ABR9I8W1</accession>
<reference evidence="1 2" key="1">
    <citation type="submission" date="2020-10" db="EMBL/GenBank/DDBJ databases">
        <title>Sequencing the genomes of 1000 actinobacteria strains.</title>
        <authorList>
            <person name="Klenk H.-P."/>
        </authorList>
    </citation>
    <scope>NUCLEOTIDE SEQUENCE [LARGE SCALE GENOMIC DNA]</scope>
    <source>
        <strain evidence="1 2">DSM 44653</strain>
    </source>
</reference>
<evidence type="ECO:0000313" key="2">
    <source>
        <dbReference type="Proteomes" id="UP000631670"/>
    </source>
</evidence>
<proteinExistence type="predicted"/>
<evidence type="ECO:0008006" key="3">
    <source>
        <dbReference type="Google" id="ProtNLM"/>
    </source>
</evidence>
<evidence type="ECO:0000313" key="1">
    <source>
        <dbReference type="EMBL" id="MBE1499626.1"/>
    </source>
</evidence>
<comment type="caution">
    <text evidence="1">The sequence shown here is derived from an EMBL/GenBank/DDBJ whole genome shotgun (WGS) entry which is preliminary data.</text>
</comment>
<sequence>MIDFLLASKQGRNASFRRVESGVVAMLFRRISRVFFVFAVAAGVVVPGVAGAATRTTPHCGSNIVCWYHGINFTRGADAWTPIASGDCLSFAEKGAGVGESAGNGSDYPARFWSNGNCTGISKIVNPQTENPNLGFQAFSLGGI</sequence>
<gene>
    <name evidence="1" type="ORF">H4696_006726</name>
</gene>
<name>A0ABR9I8W1_9PSEU</name>
<dbReference type="RefSeq" id="WP_143264912.1">
    <property type="nucleotide sequence ID" value="NZ_JADBEG010000001.1"/>
</dbReference>
<protein>
    <recommendedName>
        <fullName evidence="3">Peptidase inhibitor family I36</fullName>
    </recommendedName>
</protein>
<dbReference type="EMBL" id="JADBEG010000001">
    <property type="protein sequence ID" value="MBE1499626.1"/>
    <property type="molecule type" value="Genomic_DNA"/>
</dbReference>
<organism evidence="1 2">
    <name type="scientific">Amycolatopsis lexingtonensis</name>
    <dbReference type="NCBI Taxonomy" id="218822"/>
    <lineage>
        <taxon>Bacteria</taxon>
        <taxon>Bacillati</taxon>
        <taxon>Actinomycetota</taxon>
        <taxon>Actinomycetes</taxon>
        <taxon>Pseudonocardiales</taxon>
        <taxon>Pseudonocardiaceae</taxon>
        <taxon>Amycolatopsis</taxon>
    </lineage>
</organism>
<keyword evidence="2" id="KW-1185">Reference proteome</keyword>
<dbReference type="Proteomes" id="UP000631670">
    <property type="component" value="Unassembled WGS sequence"/>
</dbReference>